<dbReference type="EMBL" id="FWEV01000057">
    <property type="protein sequence ID" value="SLM28752.1"/>
    <property type="molecule type" value="Genomic_DNA"/>
</dbReference>
<evidence type="ECO:0000313" key="1">
    <source>
        <dbReference type="EMBL" id="SLM28752.1"/>
    </source>
</evidence>
<dbReference type="AlphaFoldDB" id="A0A1W1H8G5"/>
<evidence type="ECO:0000313" key="2">
    <source>
        <dbReference type="Proteomes" id="UP000191931"/>
    </source>
</evidence>
<reference evidence="1 2" key="1">
    <citation type="submission" date="2017-03" db="EMBL/GenBank/DDBJ databases">
        <authorList>
            <person name="Afonso C.L."/>
            <person name="Miller P.J."/>
            <person name="Scott M.A."/>
            <person name="Spackman E."/>
            <person name="Goraichik I."/>
            <person name="Dimitrov K.M."/>
            <person name="Suarez D.L."/>
            <person name="Swayne D.E."/>
        </authorList>
    </citation>
    <scope>NUCLEOTIDE SEQUENCE [LARGE SCALE GENOMIC DNA]</scope>
    <source>
        <strain evidence="1">PRJEB14757</strain>
    </source>
</reference>
<name>A0A1W1H8G5_9BACT</name>
<dbReference type="Proteomes" id="UP000191931">
    <property type="component" value="Unassembled WGS sequence"/>
</dbReference>
<proteinExistence type="predicted"/>
<accession>A0A1W1H8G5</accession>
<sequence>MAKRSWLEFNRLIIYKFVFISMINGHDYVSITPNIKMIVIFTVKCKRSIKPL</sequence>
<keyword evidence="2" id="KW-1185">Reference proteome</keyword>
<organism evidence="1 2">
    <name type="scientific">Desulfamplus magnetovallimortis</name>
    <dbReference type="NCBI Taxonomy" id="1246637"/>
    <lineage>
        <taxon>Bacteria</taxon>
        <taxon>Pseudomonadati</taxon>
        <taxon>Thermodesulfobacteriota</taxon>
        <taxon>Desulfobacteria</taxon>
        <taxon>Desulfobacterales</taxon>
        <taxon>Desulfobacteraceae</taxon>
        <taxon>Desulfamplus</taxon>
    </lineage>
</organism>
<protein>
    <submittedName>
        <fullName evidence="1">Uncharacterized protein</fullName>
    </submittedName>
</protein>
<gene>
    <name evidence="1" type="ORF">MTBBW1_150023</name>
</gene>